<evidence type="ECO:0000256" key="17">
    <source>
        <dbReference type="ARBA" id="ARBA00044112"/>
    </source>
</evidence>
<sequence>MATLLASHLEQISLCSNSISSLEFQGPRIFASALLSTSHDITSLIRDTEQHERALFHLAPPASLAPGRPSIASTNLDANALDSNILPTQTPGGQRRRATVYGGAAAYRQPRNKAVAAVLGGEMYARTRQQTDRLRVKGELDVELLLQGAEKLAAVYPIAGASDRISQLRQRHQQLTANIAHYEAKVQEQARELSMYGRPNNFEDEEDEDLEVEGGLDEDGQAMEEVMTREGLEEAEEEIRQLERRKRGLEERVTGMEKDLGGLMR</sequence>
<name>A0A9P4QDL7_9PEZI</name>
<evidence type="ECO:0000256" key="6">
    <source>
        <dbReference type="ARBA" id="ARBA00022490"/>
    </source>
</evidence>
<dbReference type="GO" id="GO:0008608">
    <property type="term" value="P:attachment of spindle microtubules to kinetochore"/>
    <property type="evidence" value="ECO:0007669"/>
    <property type="project" value="InterPro"/>
</dbReference>
<keyword evidence="14" id="KW-0539">Nucleus</keyword>
<gene>
    <name evidence="20" type="ORF">K431DRAFT_282124</name>
</gene>
<evidence type="ECO:0000256" key="13">
    <source>
        <dbReference type="ARBA" id="ARBA00023212"/>
    </source>
</evidence>
<dbReference type="GO" id="GO:0042729">
    <property type="term" value="C:DASH complex"/>
    <property type="evidence" value="ECO:0007669"/>
    <property type="project" value="InterPro"/>
</dbReference>
<dbReference type="EMBL" id="MU003772">
    <property type="protein sequence ID" value="KAF2724280.1"/>
    <property type="molecule type" value="Genomic_DNA"/>
</dbReference>
<comment type="similarity">
    <text evidence="4">Belongs to the DASH complex SPC34 family.</text>
</comment>
<evidence type="ECO:0000256" key="2">
    <source>
        <dbReference type="ARBA" id="ARBA00004186"/>
    </source>
</evidence>
<evidence type="ECO:0000313" key="20">
    <source>
        <dbReference type="EMBL" id="KAF2724280.1"/>
    </source>
</evidence>
<keyword evidence="15" id="KW-0131">Cell cycle</keyword>
<organism evidence="20 21">
    <name type="scientific">Polychaeton citri CBS 116435</name>
    <dbReference type="NCBI Taxonomy" id="1314669"/>
    <lineage>
        <taxon>Eukaryota</taxon>
        <taxon>Fungi</taxon>
        <taxon>Dikarya</taxon>
        <taxon>Ascomycota</taxon>
        <taxon>Pezizomycotina</taxon>
        <taxon>Dothideomycetes</taxon>
        <taxon>Dothideomycetidae</taxon>
        <taxon>Capnodiales</taxon>
        <taxon>Capnodiaceae</taxon>
        <taxon>Polychaeton</taxon>
    </lineage>
</organism>
<keyword evidence="16" id="KW-0137">Centromere</keyword>
<keyword evidence="9" id="KW-0498">Mitosis</keyword>
<evidence type="ECO:0000256" key="11">
    <source>
        <dbReference type="ARBA" id="ARBA00022838"/>
    </source>
</evidence>
<keyword evidence="7" id="KW-0132">Cell division</keyword>
<evidence type="ECO:0000256" key="5">
    <source>
        <dbReference type="ARBA" id="ARBA00022454"/>
    </source>
</evidence>
<keyword evidence="21" id="KW-1185">Reference proteome</keyword>
<evidence type="ECO:0000256" key="7">
    <source>
        <dbReference type="ARBA" id="ARBA00022618"/>
    </source>
</evidence>
<reference evidence="20" key="1">
    <citation type="journal article" date="2020" name="Stud. Mycol.">
        <title>101 Dothideomycetes genomes: a test case for predicting lifestyles and emergence of pathogens.</title>
        <authorList>
            <person name="Haridas S."/>
            <person name="Albert R."/>
            <person name="Binder M."/>
            <person name="Bloem J."/>
            <person name="Labutti K."/>
            <person name="Salamov A."/>
            <person name="Andreopoulos B."/>
            <person name="Baker S."/>
            <person name="Barry K."/>
            <person name="Bills G."/>
            <person name="Bluhm B."/>
            <person name="Cannon C."/>
            <person name="Castanera R."/>
            <person name="Culley D."/>
            <person name="Daum C."/>
            <person name="Ezra D."/>
            <person name="Gonzalez J."/>
            <person name="Henrissat B."/>
            <person name="Kuo A."/>
            <person name="Liang C."/>
            <person name="Lipzen A."/>
            <person name="Lutzoni F."/>
            <person name="Magnuson J."/>
            <person name="Mondo S."/>
            <person name="Nolan M."/>
            <person name="Ohm R."/>
            <person name="Pangilinan J."/>
            <person name="Park H.-J."/>
            <person name="Ramirez L."/>
            <person name="Alfaro M."/>
            <person name="Sun H."/>
            <person name="Tritt A."/>
            <person name="Yoshinaga Y."/>
            <person name="Zwiers L.-H."/>
            <person name="Turgeon B."/>
            <person name="Goodwin S."/>
            <person name="Spatafora J."/>
            <person name="Crous P."/>
            <person name="Grigoriev I."/>
        </authorList>
    </citation>
    <scope>NUCLEOTIDE SEQUENCE</scope>
    <source>
        <strain evidence="20">CBS 116435</strain>
    </source>
</reference>
<dbReference type="Proteomes" id="UP000799441">
    <property type="component" value="Unassembled WGS sequence"/>
</dbReference>
<keyword evidence="6" id="KW-0963">Cytoplasm</keyword>
<evidence type="ECO:0000256" key="9">
    <source>
        <dbReference type="ARBA" id="ARBA00022776"/>
    </source>
</evidence>
<dbReference type="Pfam" id="PF08657">
    <property type="entry name" value="DASH_Spc34"/>
    <property type="match status" value="2"/>
</dbReference>
<dbReference type="InterPro" id="IPR013966">
    <property type="entry name" value="Spc34"/>
</dbReference>
<feature type="coiled-coil region" evidence="19">
    <location>
        <begin position="158"/>
        <end position="192"/>
    </location>
</feature>
<evidence type="ECO:0000256" key="19">
    <source>
        <dbReference type="SAM" id="Coils"/>
    </source>
</evidence>
<evidence type="ECO:0000256" key="1">
    <source>
        <dbReference type="ARBA" id="ARBA00004123"/>
    </source>
</evidence>
<proteinExistence type="inferred from homology"/>
<evidence type="ECO:0000256" key="15">
    <source>
        <dbReference type="ARBA" id="ARBA00023306"/>
    </source>
</evidence>
<dbReference type="OrthoDB" id="10016597at2759"/>
<evidence type="ECO:0000256" key="10">
    <source>
        <dbReference type="ARBA" id="ARBA00022829"/>
    </source>
</evidence>
<evidence type="ECO:0000256" key="14">
    <source>
        <dbReference type="ARBA" id="ARBA00023242"/>
    </source>
</evidence>
<evidence type="ECO:0000313" key="21">
    <source>
        <dbReference type="Proteomes" id="UP000799441"/>
    </source>
</evidence>
<evidence type="ECO:0000256" key="3">
    <source>
        <dbReference type="ARBA" id="ARBA00004629"/>
    </source>
</evidence>
<keyword evidence="8" id="KW-0493">Microtubule</keyword>
<keyword evidence="12 19" id="KW-0175">Coiled coil</keyword>
<evidence type="ECO:0000256" key="4">
    <source>
        <dbReference type="ARBA" id="ARBA00008491"/>
    </source>
</evidence>
<dbReference type="GO" id="GO:0051301">
    <property type="term" value="P:cell division"/>
    <property type="evidence" value="ECO:0007669"/>
    <property type="project" value="UniProtKB-KW"/>
</dbReference>
<comment type="subcellular location">
    <subcellularLocation>
        <location evidence="3">Chromosome</location>
        <location evidence="3">Centromere</location>
        <location evidence="3">Kinetochore</location>
    </subcellularLocation>
    <subcellularLocation>
        <location evidence="2">Cytoplasm</location>
        <location evidence="2">Cytoskeleton</location>
        <location evidence="2">Spindle</location>
    </subcellularLocation>
    <subcellularLocation>
        <location evidence="1">Nucleus</location>
    </subcellularLocation>
</comment>
<feature type="coiled-coil region" evidence="19">
    <location>
        <begin position="225"/>
        <end position="259"/>
    </location>
</feature>
<keyword evidence="5" id="KW-0158">Chromosome</keyword>
<evidence type="ECO:0000256" key="16">
    <source>
        <dbReference type="ARBA" id="ARBA00023328"/>
    </source>
</evidence>
<evidence type="ECO:0000256" key="8">
    <source>
        <dbReference type="ARBA" id="ARBA00022701"/>
    </source>
</evidence>
<evidence type="ECO:0000256" key="18">
    <source>
        <dbReference type="ARBA" id="ARBA00044346"/>
    </source>
</evidence>
<comment type="caution">
    <text evidence="20">The sequence shown here is derived from an EMBL/GenBank/DDBJ whole genome shotgun (WGS) entry which is preliminary data.</text>
</comment>
<keyword evidence="13" id="KW-0206">Cytoskeleton</keyword>
<dbReference type="GO" id="GO:0005876">
    <property type="term" value="C:spindle microtubule"/>
    <property type="evidence" value="ECO:0007669"/>
    <property type="project" value="InterPro"/>
</dbReference>
<evidence type="ECO:0000256" key="12">
    <source>
        <dbReference type="ARBA" id="ARBA00023054"/>
    </source>
</evidence>
<protein>
    <recommendedName>
        <fullName evidence="17">DASH complex subunit SPC34</fullName>
    </recommendedName>
    <alternativeName>
        <fullName evidence="18">Outer kinetochore protein SPC34</fullName>
    </alternativeName>
</protein>
<dbReference type="AlphaFoldDB" id="A0A9P4QDL7"/>
<keyword evidence="10" id="KW-0159">Chromosome partition</keyword>
<accession>A0A9P4QDL7</accession>
<keyword evidence="11" id="KW-0995">Kinetochore</keyword>